<dbReference type="Pfam" id="PF03334">
    <property type="entry name" value="PhaG_MnhG_YufB"/>
    <property type="match status" value="1"/>
</dbReference>
<dbReference type="EMBL" id="FXAR01000003">
    <property type="protein sequence ID" value="SMG19633.1"/>
    <property type="molecule type" value="Genomic_DNA"/>
</dbReference>
<dbReference type="Proteomes" id="UP000193309">
    <property type="component" value="Unassembled WGS sequence"/>
</dbReference>
<dbReference type="AlphaFoldDB" id="A0A1X7IWN1"/>
<evidence type="ECO:0000313" key="4">
    <source>
        <dbReference type="Proteomes" id="UP000193309"/>
    </source>
</evidence>
<keyword evidence="4" id="KW-1185">Reference proteome</keyword>
<dbReference type="InterPro" id="IPR005133">
    <property type="entry name" value="PhaG_MnhG_YufB"/>
</dbReference>
<reference evidence="4" key="1">
    <citation type="submission" date="2017-04" db="EMBL/GenBank/DDBJ databases">
        <authorList>
            <person name="Varghese N."/>
            <person name="Submissions S."/>
        </authorList>
    </citation>
    <scope>NUCLEOTIDE SEQUENCE [LARGE SCALE GENOMIC DNA]</scope>
    <source>
        <strain evidence="4">VDS</strain>
    </source>
</reference>
<evidence type="ECO:0000256" key="2">
    <source>
        <dbReference type="SAM" id="Phobius"/>
    </source>
</evidence>
<dbReference type="RefSeq" id="WP_085549167.1">
    <property type="nucleotide sequence ID" value="NZ_FXAR01000003.1"/>
</dbReference>
<dbReference type="PANTHER" id="PTHR34703:SF1">
    <property type="entry name" value="ANTIPORTER SUBUNIT MNHG2-RELATED"/>
    <property type="match status" value="1"/>
</dbReference>
<dbReference type="OrthoDB" id="4427992at2"/>
<keyword evidence="2" id="KW-0812">Transmembrane</keyword>
<feature type="transmembrane region" description="Helical" evidence="2">
    <location>
        <begin position="46"/>
        <end position="73"/>
    </location>
</feature>
<dbReference type="GO" id="GO:0015385">
    <property type="term" value="F:sodium:proton antiporter activity"/>
    <property type="evidence" value="ECO:0007669"/>
    <property type="project" value="TreeGrafter"/>
</dbReference>
<feature type="transmembrane region" description="Helical" evidence="2">
    <location>
        <begin position="6"/>
        <end position="26"/>
    </location>
</feature>
<accession>A0A1X7IWN1</accession>
<evidence type="ECO:0000256" key="1">
    <source>
        <dbReference type="ARBA" id="ARBA00008404"/>
    </source>
</evidence>
<keyword evidence="2" id="KW-0472">Membrane</keyword>
<dbReference type="STRING" id="1610489.SAMN06295981_1015"/>
<sequence>MITDALGALSITIGVVFFTAGTIGLIRFPDVRSQLHALTKADNLGLGLVLLGVGILSGNLLVAVVLLLVWVVALGSASVSAQSLAELDAVEEHRGEGAAA</sequence>
<organism evidence="3 4">
    <name type="scientific">Corynebacterium pollutisoli</name>
    <dbReference type="NCBI Taxonomy" id="1610489"/>
    <lineage>
        <taxon>Bacteria</taxon>
        <taxon>Bacillati</taxon>
        <taxon>Actinomycetota</taxon>
        <taxon>Actinomycetes</taxon>
        <taxon>Mycobacteriales</taxon>
        <taxon>Corynebacteriaceae</taxon>
        <taxon>Corynebacterium</taxon>
    </lineage>
</organism>
<evidence type="ECO:0000313" key="3">
    <source>
        <dbReference type="EMBL" id="SMG19633.1"/>
    </source>
</evidence>
<proteinExistence type="inferred from homology"/>
<comment type="similarity">
    <text evidence="1">Belongs to the CPA3 antiporters (TC 2.A.63) subunit G family.</text>
</comment>
<dbReference type="PANTHER" id="PTHR34703">
    <property type="entry name" value="ANTIPORTER SUBUNIT MNHG2-RELATED"/>
    <property type="match status" value="1"/>
</dbReference>
<protein>
    <submittedName>
        <fullName evidence="3">Multisubunit sodium/proton antiporter, MrpG subunit</fullName>
    </submittedName>
</protein>
<name>A0A1X7IWN1_9CORY</name>
<gene>
    <name evidence="3" type="ORF">SAMN06295981_1015</name>
</gene>
<keyword evidence="2" id="KW-1133">Transmembrane helix</keyword>